<evidence type="ECO:0000313" key="2">
    <source>
        <dbReference type="EMBL" id="SFQ47513.1"/>
    </source>
</evidence>
<feature type="transmembrane region" description="Helical" evidence="1">
    <location>
        <begin position="90"/>
        <end position="110"/>
    </location>
</feature>
<organism evidence="2 3">
    <name type="scientific">Hymenobacter arizonensis</name>
    <name type="common">Siccationidurans arizonensis</name>
    <dbReference type="NCBI Taxonomy" id="1227077"/>
    <lineage>
        <taxon>Bacteria</taxon>
        <taxon>Pseudomonadati</taxon>
        <taxon>Bacteroidota</taxon>
        <taxon>Cytophagia</taxon>
        <taxon>Cytophagales</taxon>
        <taxon>Hymenobacteraceae</taxon>
        <taxon>Hymenobacter</taxon>
    </lineage>
</organism>
<dbReference type="InterPro" id="IPR036628">
    <property type="entry name" value="Clp_N_dom_sf"/>
</dbReference>
<dbReference type="STRING" id="1227077.SAMN04515668_2431"/>
<accession>A0A1I5YTD1</accession>
<dbReference type="EMBL" id="FOXS01000003">
    <property type="protein sequence ID" value="SFQ47513.1"/>
    <property type="molecule type" value="Genomic_DNA"/>
</dbReference>
<name>A0A1I5YTD1_HYMAR</name>
<proteinExistence type="predicted"/>
<keyword evidence="3" id="KW-1185">Reference proteome</keyword>
<evidence type="ECO:0000313" key="3">
    <source>
        <dbReference type="Proteomes" id="UP000199029"/>
    </source>
</evidence>
<keyword evidence="1" id="KW-1133">Transmembrane helix</keyword>
<feature type="transmembrane region" description="Helical" evidence="1">
    <location>
        <begin position="122"/>
        <end position="142"/>
    </location>
</feature>
<evidence type="ECO:0000256" key="1">
    <source>
        <dbReference type="SAM" id="Phobius"/>
    </source>
</evidence>
<keyword evidence="1" id="KW-0472">Membrane</keyword>
<reference evidence="3" key="1">
    <citation type="submission" date="2016-10" db="EMBL/GenBank/DDBJ databases">
        <authorList>
            <person name="Varghese N."/>
            <person name="Submissions S."/>
        </authorList>
    </citation>
    <scope>NUCLEOTIDE SEQUENCE [LARGE SCALE GENOMIC DNA]</scope>
    <source>
        <strain evidence="3">OR362-8,ATCC BAA-1266,JCM 13504</strain>
    </source>
</reference>
<dbReference type="Proteomes" id="UP000199029">
    <property type="component" value="Unassembled WGS sequence"/>
</dbReference>
<keyword evidence="1" id="KW-0812">Transmembrane</keyword>
<dbReference type="Gene3D" id="1.10.1780.10">
    <property type="entry name" value="Clp, N-terminal domain"/>
    <property type="match status" value="1"/>
</dbReference>
<protein>
    <recommendedName>
        <fullName evidence="4">Peptidase family M50</fullName>
    </recommendedName>
</protein>
<gene>
    <name evidence="2" type="ORF">SAMN04515668_2431</name>
</gene>
<sequence length="307" mass="33904">MLVYAWGLPLAFSILAWPILILLHELGHAVPALLFTRARVTMYLGSYGDSENSWRIQVGLLEIYLKKGSILWPGGMCVYSSQDTSKAQQAIILIGGVAVSLAIATLGFYGTLMFDLHGSVKLYMALLTLLAAITLITNLAAYETERMATDGLQLKRLITGEKAVAPLSPELQALIAQSREVAIDLGYNYISTLHLFLADCAMPYHYSLGKLFFQDEEAQQAFYEQHRVGLANCNAGSLPLTTEFEEALRLTPTTQRHGLCEVLHPCHLFLAASGMPNSEFSRVIPEPTNLPQRLLTHYRAFSELGIN</sequence>
<dbReference type="AlphaFoldDB" id="A0A1I5YTD1"/>
<evidence type="ECO:0008006" key="4">
    <source>
        <dbReference type="Google" id="ProtNLM"/>
    </source>
</evidence>